<dbReference type="RefSeq" id="WP_091317923.1">
    <property type="nucleotide sequence ID" value="NZ_FNSO01000004.1"/>
</dbReference>
<dbReference type="EMBL" id="FNSO01000004">
    <property type="protein sequence ID" value="SED62226.1"/>
    <property type="molecule type" value="Genomic_DNA"/>
</dbReference>
<sequence length="242" mass="26256">MTPSILGCAELYGRLRYVTNHAGAQRRTHPPAGTSTASAFDDHDPLGLHGHVLQGLGATPEYLDGFTGASAGYPAFGFRLTEKAARLAQLSEEFEASWTWGDAIRAAASLAHQIDNTEDDQALGDMALLAVARHVGRQHPPEMTPLTGWSPPDTPLFLDGYPATLFGHVAADLRVDAVTATCTRETRAITLFRSLGWRLTPRAEALADAVQHYEAKGLRWPDAIAAAAKTDVTHLERHNWDR</sequence>
<reference evidence="2" key="1">
    <citation type="submission" date="2016-10" db="EMBL/GenBank/DDBJ databases">
        <authorList>
            <person name="Varghese N."/>
            <person name="Submissions S."/>
        </authorList>
    </citation>
    <scope>NUCLEOTIDE SEQUENCE [LARGE SCALE GENOMIC DNA]</scope>
    <source>
        <strain evidence="2">DSM 44544</strain>
    </source>
</reference>
<organism evidence="1 2">
    <name type="scientific">Amycolatopsis tolypomycina</name>
    <dbReference type="NCBI Taxonomy" id="208445"/>
    <lineage>
        <taxon>Bacteria</taxon>
        <taxon>Bacillati</taxon>
        <taxon>Actinomycetota</taxon>
        <taxon>Actinomycetes</taxon>
        <taxon>Pseudonocardiales</taxon>
        <taxon>Pseudonocardiaceae</taxon>
        <taxon>Amycolatopsis</taxon>
    </lineage>
</organism>
<gene>
    <name evidence="1" type="ORF">SAMN04489727_8621</name>
</gene>
<evidence type="ECO:0000313" key="1">
    <source>
        <dbReference type="EMBL" id="SED62226.1"/>
    </source>
</evidence>
<dbReference type="AlphaFoldDB" id="A0A1H5C6H6"/>
<accession>A0A1H5C6H6</accession>
<keyword evidence="2" id="KW-1185">Reference proteome</keyword>
<protein>
    <submittedName>
        <fullName evidence="1">Uncharacterized protein</fullName>
    </submittedName>
</protein>
<dbReference type="STRING" id="208445.SAMN04489727_8621"/>
<proteinExistence type="predicted"/>
<name>A0A1H5C6H6_9PSEU</name>
<dbReference type="OrthoDB" id="3215479at2"/>
<dbReference type="Proteomes" id="UP000199622">
    <property type="component" value="Unassembled WGS sequence"/>
</dbReference>
<evidence type="ECO:0000313" key="2">
    <source>
        <dbReference type="Proteomes" id="UP000199622"/>
    </source>
</evidence>